<organism evidence="1">
    <name type="scientific">marine metagenome</name>
    <dbReference type="NCBI Taxonomy" id="408172"/>
    <lineage>
        <taxon>unclassified sequences</taxon>
        <taxon>metagenomes</taxon>
        <taxon>ecological metagenomes</taxon>
    </lineage>
</organism>
<name>A0A382U2I6_9ZZZZ</name>
<proteinExistence type="predicted"/>
<evidence type="ECO:0000313" key="1">
    <source>
        <dbReference type="EMBL" id="SVD28526.1"/>
    </source>
</evidence>
<dbReference type="EMBL" id="UINC01141030">
    <property type="protein sequence ID" value="SVD28526.1"/>
    <property type="molecule type" value="Genomic_DNA"/>
</dbReference>
<accession>A0A382U2I6</accession>
<feature type="non-terminal residue" evidence="1">
    <location>
        <position position="137"/>
    </location>
</feature>
<sequence>MSDYTKTTNFTAKDSLATGNANKIVKGSEIDDEFDNIVTAVATKSNTASPDFTGTVSAATAFVPDASDGATLGTAALEFSDLFLADGAVINFGDDQDVSLTHVADTGLLISSTDQLQFGDSGTYIFQSADGVLDLVS</sequence>
<gene>
    <name evidence="1" type="ORF">METZ01_LOCUS381380</name>
</gene>
<dbReference type="AlphaFoldDB" id="A0A382U2I6"/>
<reference evidence="1" key="1">
    <citation type="submission" date="2018-05" db="EMBL/GenBank/DDBJ databases">
        <authorList>
            <person name="Lanie J.A."/>
            <person name="Ng W.-L."/>
            <person name="Kazmierczak K.M."/>
            <person name="Andrzejewski T.M."/>
            <person name="Davidsen T.M."/>
            <person name="Wayne K.J."/>
            <person name="Tettelin H."/>
            <person name="Glass J.I."/>
            <person name="Rusch D."/>
            <person name="Podicherti R."/>
            <person name="Tsui H.-C.T."/>
            <person name="Winkler M.E."/>
        </authorList>
    </citation>
    <scope>NUCLEOTIDE SEQUENCE</scope>
</reference>
<protein>
    <submittedName>
        <fullName evidence="1">Uncharacterized protein</fullName>
    </submittedName>
</protein>